<dbReference type="InterPro" id="IPR038460">
    <property type="entry name" value="AcetylCoA_hyd_C_sf"/>
</dbReference>
<protein>
    <submittedName>
        <fullName evidence="5">Uncharacterized protein</fullName>
    </submittedName>
</protein>
<dbReference type="InterPro" id="IPR046433">
    <property type="entry name" value="ActCoA_hydro"/>
</dbReference>
<feature type="domain" description="Acetyl-CoA hydrolase/transferase N-terminal" evidence="3">
    <location>
        <begin position="115"/>
        <end position="266"/>
    </location>
</feature>
<dbReference type="Gene3D" id="3.30.750.70">
    <property type="entry name" value="4-hydroxybutyrate coenzyme like domains"/>
    <property type="match status" value="1"/>
</dbReference>
<dbReference type="VEuPathDB" id="VectorBase:PPAPM1_000330"/>
<evidence type="ECO:0000259" key="3">
    <source>
        <dbReference type="Pfam" id="PF02550"/>
    </source>
</evidence>
<comment type="similarity">
    <text evidence="1">Belongs to the acetyl-CoA hydrolase/transferase family.</text>
</comment>
<dbReference type="GO" id="GO:0005739">
    <property type="term" value="C:mitochondrion"/>
    <property type="evidence" value="ECO:0007669"/>
    <property type="project" value="TreeGrafter"/>
</dbReference>
<dbReference type="InterPro" id="IPR037171">
    <property type="entry name" value="NagB/RpiA_transferase-like"/>
</dbReference>
<dbReference type="PANTHER" id="PTHR21432:SF20">
    <property type="entry name" value="ACETYL-COA HYDROLASE"/>
    <property type="match status" value="1"/>
</dbReference>
<evidence type="ECO:0000256" key="2">
    <source>
        <dbReference type="ARBA" id="ARBA00022679"/>
    </source>
</evidence>
<dbReference type="GO" id="GO:0008775">
    <property type="term" value="F:acetate CoA-transferase activity"/>
    <property type="evidence" value="ECO:0007669"/>
    <property type="project" value="InterPro"/>
</dbReference>
<reference evidence="5" key="1">
    <citation type="submission" date="2022-08" db="UniProtKB">
        <authorList>
            <consortium name="EnsemblMetazoa"/>
        </authorList>
    </citation>
    <scope>IDENTIFICATION</scope>
    <source>
        <strain evidence="5">Israel</strain>
    </source>
</reference>
<dbReference type="SUPFAM" id="SSF100950">
    <property type="entry name" value="NagB/RpiA/CoA transferase-like"/>
    <property type="match status" value="3"/>
</dbReference>
<dbReference type="GO" id="GO:0006083">
    <property type="term" value="P:acetate metabolic process"/>
    <property type="evidence" value="ECO:0007669"/>
    <property type="project" value="InterPro"/>
</dbReference>
<dbReference type="InterPro" id="IPR003702">
    <property type="entry name" value="ActCoA_hydro_N"/>
</dbReference>
<name>A0A1B0DCB5_PHLPP</name>
<dbReference type="Pfam" id="PF13336">
    <property type="entry name" value="AcetylCoA_hyd_C"/>
    <property type="match status" value="1"/>
</dbReference>
<keyword evidence="2" id="KW-0808">Transferase</keyword>
<keyword evidence="6" id="KW-1185">Reference proteome</keyword>
<dbReference type="Gene3D" id="3.40.1080.20">
    <property type="entry name" value="Acetyl-CoA hydrolase/transferase C-terminal domain"/>
    <property type="match status" value="1"/>
</dbReference>
<dbReference type="EnsemblMetazoa" id="PPAI005454-RA">
    <property type="protein sequence ID" value="PPAI005454-PA"/>
    <property type="gene ID" value="PPAI005454"/>
</dbReference>
<accession>A0A1B0DCB5</accession>
<dbReference type="Pfam" id="PF02550">
    <property type="entry name" value="AcetylCoA_hydro"/>
    <property type="match status" value="1"/>
</dbReference>
<dbReference type="VEuPathDB" id="VectorBase:PPAI005454"/>
<sequence length="362" mass="38754">MLEINYVNKVGVISQNPKMTAINSAIEVDLTGQVCSDSIGTRMYSGFGGQVDFIRGAAEGFDGKGKPIIALPSTTNKGESKISAVTKPGAGIVTTRAHVHYVVTDASLADSVVFVQGAAATPLELVGALTEHGVKNNLKNIEVCHMHTEGPALYCNPEHSHIFRSKSFFMGGNVRKAVAEGRGDSVPIFLHEIPYLFHRKIVQPDVALIHVSPPDQHGYCSLGTSVDCVRAALVHSKVIVAQVNPKMPRTFGDAIIHQSHFDYLVNIDTPLPQHGGKGSSEVETKIGQLIAENLVDDGATLQMGIGNIPDAVLSALHNHKDLGIHSEMFADGVVDLVSPSQPLRNSIGQILLLRTSSRVQRT</sequence>
<dbReference type="PANTHER" id="PTHR21432">
    <property type="entry name" value="ACETYL-COA HYDROLASE-RELATED"/>
    <property type="match status" value="1"/>
</dbReference>
<feature type="domain" description="Acetyl-CoA hydrolase/transferase C-terminal" evidence="4">
    <location>
        <begin position="1"/>
        <end position="106"/>
    </location>
</feature>
<evidence type="ECO:0000259" key="4">
    <source>
        <dbReference type="Pfam" id="PF13336"/>
    </source>
</evidence>
<organism evidence="5 6">
    <name type="scientific">Phlebotomus papatasi</name>
    <name type="common">Sandfly</name>
    <dbReference type="NCBI Taxonomy" id="29031"/>
    <lineage>
        <taxon>Eukaryota</taxon>
        <taxon>Metazoa</taxon>
        <taxon>Ecdysozoa</taxon>
        <taxon>Arthropoda</taxon>
        <taxon>Hexapoda</taxon>
        <taxon>Insecta</taxon>
        <taxon>Pterygota</taxon>
        <taxon>Neoptera</taxon>
        <taxon>Endopterygota</taxon>
        <taxon>Diptera</taxon>
        <taxon>Nematocera</taxon>
        <taxon>Psychodoidea</taxon>
        <taxon>Psychodidae</taxon>
        <taxon>Phlebotomus</taxon>
        <taxon>Phlebotomus</taxon>
    </lineage>
</organism>
<dbReference type="Gene3D" id="3.40.1080.10">
    <property type="entry name" value="Glutaconate Coenzyme A-transferase"/>
    <property type="match status" value="1"/>
</dbReference>
<dbReference type="InterPro" id="IPR026888">
    <property type="entry name" value="AcetylCoA_hyd_C"/>
</dbReference>
<dbReference type="AlphaFoldDB" id="A0A1B0DCB5"/>
<evidence type="ECO:0000256" key="1">
    <source>
        <dbReference type="ARBA" id="ARBA00009632"/>
    </source>
</evidence>
<proteinExistence type="inferred from homology"/>
<dbReference type="EMBL" id="AJVK01030735">
    <property type="status" value="NOT_ANNOTATED_CDS"/>
    <property type="molecule type" value="Genomic_DNA"/>
</dbReference>
<dbReference type="Proteomes" id="UP000092462">
    <property type="component" value="Unassembled WGS sequence"/>
</dbReference>
<evidence type="ECO:0000313" key="5">
    <source>
        <dbReference type="EnsemblMetazoa" id="PPAI005454-PA"/>
    </source>
</evidence>
<evidence type="ECO:0000313" key="6">
    <source>
        <dbReference type="Proteomes" id="UP000092462"/>
    </source>
</evidence>